<dbReference type="AlphaFoldDB" id="A0A8J3FUQ2"/>
<reference evidence="1" key="1">
    <citation type="journal article" date="2014" name="Int. J. Syst. Evol. Microbiol.">
        <title>Complete genome sequence of Corynebacterium casei LMG S-19264T (=DSM 44701T), isolated from a smear-ripened cheese.</title>
        <authorList>
            <consortium name="US DOE Joint Genome Institute (JGI-PGF)"/>
            <person name="Walter F."/>
            <person name="Albersmeier A."/>
            <person name="Kalinowski J."/>
            <person name="Ruckert C."/>
        </authorList>
    </citation>
    <scope>NUCLEOTIDE SEQUENCE</scope>
    <source>
        <strain evidence="1">CGMCC 4.5737</strain>
    </source>
</reference>
<organism evidence="1 2">
    <name type="scientific">Longimycelium tulufanense</name>
    <dbReference type="NCBI Taxonomy" id="907463"/>
    <lineage>
        <taxon>Bacteria</taxon>
        <taxon>Bacillati</taxon>
        <taxon>Actinomycetota</taxon>
        <taxon>Actinomycetes</taxon>
        <taxon>Pseudonocardiales</taxon>
        <taxon>Pseudonocardiaceae</taxon>
        <taxon>Longimycelium</taxon>
    </lineage>
</organism>
<dbReference type="EMBL" id="BMMK01000004">
    <property type="protein sequence ID" value="GGM45284.1"/>
    <property type="molecule type" value="Genomic_DNA"/>
</dbReference>
<sequence length="58" mass="6969">MPRYRVFVVQEELYAVDVEMPDERSARHEGFDLVMDDKNRHFFDVLKQSVIHVECLDN</sequence>
<evidence type="ECO:0000313" key="1">
    <source>
        <dbReference type="EMBL" id="GGM45284.1"/>
    </source>
</evidence>
<proteinExistence type="predicted"/>
<gene>
    <name evidence="1" type="ORF">GCM10012275_15410</name>
</gene>
<reference evidence="1" key="2">
    <citation type="submission" date="2020-09" db="EMBL/GenBank/DDBJ databases">
        <authorList>
            <person name="Sun Q."/>
            <person name="Zhou Y."/>
        </authorList>
    </citation>
    <scope>NUCLEOTIDE SEQUENCE</scope>
    <source>
        <strain evidence="1">CGMCC 4.5737</strain>
    </source>
</reference>
<evidence type="ECO:0000313" key="2">
    <source>
        <dbReference type="Proteomes" id="UP000637578"/>
    </source>
</evidence>
<keyword evidence="2" id="KW-1185">Reference proteome</keyword>
<protein>
    <submittedName>
        <fullName evidence="1">Uncharacterized protein</fullName>
    </submittedName>
</protein>
<comment type="caution">
    <text evidence="1">The sequence shown here is derived from an EMBL/GenBank/DDBJ whole genome shotgun (WGS) entry which is preliminary data.</text>
</comment>
<dbReference type="Proteomes" id="UP000637578">
    <property type="component" value="Unassembled WGS sequence"/>
</dbReference>
<accession>A0A8J3FUQ2</accession>
<name>A0A8J3FUQ2_9PSEU</name>